<feature type="transmembrane region" description="Helical" evidence="1">
    <location>
        <begin position="216"/>
        <end position="233"/>
    </location>
</feature>
<keyword evidence="1" id="KW-1133">Transmembrane helix</keyword>
<feature type="transmembrane region" description="Helical" evidence="1">
    <location>
        <begin position="36"/>
        <end position="58"/>
    </location>
</feature>
<keyword evidence="1" id="KW-0472">Membrane</keyword>
<proteinExistence type="predicted"/>
<evidence type="ECO:0008006" key="4">
    <source>
        <dbReference type="Google" id="ProtNLM"/>
    </source>
</evidence>
<feature type="transmembrane region" description="Helical" evidence="1">
    <location>
        <begin position="194"/>
        <end position="210"/>
    </location>
</feature>
<feature type="transmembrane region" description="Helical" evidence="1">
    <location>
        <begin position="6"/>
        <end position="24"/>
    </location>
</feature>
<evidence type="ECO:0000256" key="1">
    <source>
        <dbReference type="SAM" id="Phobius"/>
    </source>
</evidence>
<keyword evidence="3" id="KW-1185">Reference proteome</keyword>
<dbReference type="Proteomes" id="UP000634043">
    <property type="component" value="Unassembled WGS sequence"/>
</dbReference>
<protein>
    <recommendedName>
        <fullName evidence="4">Glycosyltransferase RgtA/B/C/D-like domain-containing protein</fullName>
    </recommendedName>
</protein>
<keyword evidence="1" id="KW-0812">Transmembrane</keyword>
<sequence length="416" mass="47119">MGESEWLGFFIATIWVIVLTSLLVRSRYLKSIKKIIYLAVSIRIAGVLIYHFVAFEIYGGSADGVVYFRHGIRVLDLFNEVNFDIFFNPLYYRGTSFLGTNFMSYYAAIFITLCGESFRGTFLLANFVGFTGLLLIIKTFMIRYPSMQWKKLSVTLLVLPSLWFWAASISKEIVVLLGLGLVIYNFFTKSQNRFASILGTAAGLAIITSVRPQILLVVLVAMILPELLGKGRILSLRNMAILILAIVGFSISMSFLGLQSTSVEAFEDKLIEDRRYNAYGGSVIAEEEPLTLSQAHIALINFLFRPFPWEVSSFTNLISAVEILFIYYLIYTNFSAFKKSLLNIRKDKLLMMSLVFIILYSVAGGLTAVNLGLIARVRIFVYPFLFILIYSQQKDYRLLARIKAISQRKEKESIIG</sequence>
<gene>
    <name evidence="2" type="ORF">GCM10011323_31430</name>
</gene>
<organism evidence="2 3">
    <name type="scientific">Pontibacter amylolyticus</name>
    <dbReference type="NCBI Taxonomy" id="1424080"/>
    <lineage>
        <taxon>Bacteria</taxon>
        <taxon>Pseudomonadati</taxon>
        <taxon>Bacteroidota</taxon>
        <taxon>Cytophagia</taxon>
        <taxon>Cytophagales</taxon>
        <taxon>Hymenobacteraceae</taxon>
        <taxon>Pontibacter</taxon>
    </lineage>
</organism>
<evidence type="ECO:0000313" key="3">
    <source>
        <dbReference type="Proteomes" id="UP000634043"/>
    </source>
</evidence>
<feature type="transmembrane region" description="Helical" evidence="1">
    <location>
        <begin position="373"/>
        <end position="391"/>
    </location>
</feature>
<feature type="transmembrane region" description="Helical" evidence="1">
    <location>
        <begin position="317"/>
        <end position="337"/>
    </location>
</feature>
<feature type="transmembrane region" description="Helical" evidence="1">
    <location>
        <begin position="90"/>
        <end position="111"/>
    </location>
</feature>
<feature type="transmembrane region" description="Helical" evidence="1">
    <location>
        <begin position="240"/>
        <end position="258"/>
    </location>
</feature>
<comment type="caution">
    <text evidence="2">The sequence shown here is derived from an EMBL/GenBank/DDBJ whole genome shotgun (WGS) entry which is preliminary data.</text>
</comment>
<dbReference type="EMBL" id="BMFP01000006">
    <property type="protein sequence ID" value="GGG25392.1"/>
    <property type="molecule type" value="Genomic_DNA"/>
</dbReference>
<feature type="transmembrane region" description="Helical" evidence="1">
    <location>
        <begin position="123"/>
        <end position="142"/>
    </location>
</feature>
<feature type="transmembrane region" description="Helical" evidence="1">
    <location>
        <begin position="162"/>
        <end position="187"/>
    </location>
</feature>
<name>A0ABQ1WCZ0_9BACT</name>
<evidence type="ECO:0000313" key="2">
    <source>
        <dbReference type="EMBL" id="GGG25392.1"/>
    </source>
</evidence>
<accession>A0ABQ1WCZ0</accession>
<reference evidence="3" key="1">
    <citation type="journal article" date="2019" name="Int. J. Syst. Evol. Microbiol.">
        <title>The Global Catalogue of Microorganisms (GCM) 10K type strain sequencing project: providing services to taxonomists for standard genome sequencing and annotation.</title>
        <authorList>
            <consortium name="The Broad Institute Genomics Platform"/>
            <consortium name="The Broad Institute Genome Sequencing Center for Infectious Disease"/>
            <person name="Wu L."/>
            <person name="Ma J."/>
        </authorList>
    </citation>
    <scope>NUCLEOTIDE SEQUENCE [LARGE SCALE GENOMIC DNA]</scope>
    <source>
        <strain evidence="3">CGMCC 1.12749</strain>
    </source>
</reference>
<feature type="transmembrane region" description="Helical" evidence="1">
    <location>
        <begin position="349"/>
        <end position="367"/>
    </location>
</feature>